<keyword evidence="1" id="KW-1133">Transmembrane helix</keyword>
<accession>A0A815DG76</accession>
<name>A0A815DG76_9BILA</name>
<sequence>MHPVLMYTKVSTDYDLYGIKIAINDRFDVSADNLFLAWYVRLFPYAADTNCDIEYSLTSCDFVYSVVVPTSNNMSFVYNCIDIQGNNVIGLFIGNNTCNFQLSDEQIVPNYTTQDNFVIGINGDSTGAYGIGDDFILFYQLYPTTKLTVWPNTLNISPRGMDIGSNQNYAVVAGYCQSSSTVAIECGFLIQLNTFLSCPNIISEFNISNANHYPWSDPRSVRLITQSPVYTAQLVMSVSICWYTQNVLIGVQSLNTVFLYAINNTQSPISSRSNGVGYMGFGKSVAWLDQTGQKAVVLANTYTYTTYEWISSLVHVYDIQNDGLFDSTQPILVYPNGQQILHLTMDSSFIRLVCSPFGHLGLLDRLGNGVAILSAPPNTYANTDTHLSITSSLPCNRGTSRDYASIELCYPSSASNNCSEDLFCPYGAVGEVSYTAFESIDQDQEYPDSPENTVFDDLLMQNMFSISLKSAHCLLVSPITWVFFVTMIGLTIVIGMAISEACCPHHHSMRDRAKYIFKKMDLIGEGELWIGGLISAAIIVLIISAYYFSNSYLQQYPIEQVTSNSSFACDITLRNAKFTTSTQKRWAPRRTTKESQSMFDLLDAQVFTLNIDLIQTAFTCNDSFYVQRFKGSKIIIIPITKCETNHNETILSLAILLPVQEISVRLVLPGLKTIGAIRIGVSGPSTELEDGRFKLLDLNFASTYVPSSLNEVLADSTTFPIELTQIVNQTDPLNDNGLSTFSGIWSYSFSVNSDELFVNETRYSFFYRTQTNISVTIDENIFYISNVQQPIARQTEVVFRNLLFTIVVLEVFGLVFLVVKLLIIPVCRTINNRIYKKFIKKKQTSPTNDIAVIVVKTNRSSNITEKNLQRKLSTPMIVEQVED</sequence>
<comment type="caution">
    <text evidence="2">The sequence shown here is derived from an EMBL/GenBank/DDBJ whole genome shotgun (WGS) entry which is preliminary data.</text>
</comment>
<dbReference type="Proteomes" id="UP000663845">
    <property type="component" value="Unassembled WGS sequence"/>
</dbReference>
<feature type="transmembrane region" description="Helical" evidence="1">
    <location>
        <begin position="479"/>
        <end position="502"/>
    </location>
</feature>
<feature type="transmembrane region" description="Helical" evidence="1">
    <location>
        <begin position="802"/>
        <end position="827"/>
    </location>
</feature>
<organism evidence="2 3">
    <name type="scientific">Adineta steineri</name>
    <dbReference type="NCBI Taxonomy" id="433720"/>
    <lineage>
        <taxon>Eukaryota</taxon>
        <taxon>Metazoa</taxon>
        <taxon>Spiralia</taxon>
        <taxon>Gnathifera</taxon>
        <taxon>Rotifera</taxon>
        <taxon>Eurotatoria</taxon>
        <taxon>Bdelloidea</taxon>
        <taxon>Adinetida</taxon>
        <taxon>Adinetidae</taxon>
        <taxon>Adineta</taxon>
    </lineage>
</organism>
<evidence type="ECO:0000313" key="3">
    <source>
        <dbReference type="Proteomes" id="UP000663845"/>
    </source>
</evidence>
<reference evidence="2" key="1">
    <citation type="submission" date="2021-02" db="EMBL/GenBank/DDBJ databases">
        <authorList>
            <person name="Nowell W R."/>
        </authorList>
    </citation>
    <scope>NUCLEOTIDE SEQUENCE</scope>
</reference>
<gene>
    <name evidence="2" type="ORF">JYZ213_LOCUS32146</name>
</gene>
<keyword evidence="1" id="KW-0472">Membrane</keyword>
<evidence type="ECO:0000256" key="1">
    <source>
        <dbReference type="SAM" id="Phobius"/>
    </source>
</evidence>
<feature type="transmembrane region" description="Helical" evidence="1">
    <location>
        <begin position="528"/>
        <end position="548"/>
    </location>
</feature>
<protein>
    <submittedName>
        <fullName evidence="2">Uncharacterized protein</fullName>
    </submittedName>
</protein>
<keyword evidence="1" id="KW-0812">Transmembrane</keyword>
<proteinExistence type="predicted"/>
<dbReference type="EMBL" id="CAJNOG010000564">
    <property type="protein sequence ID" value="CAF1297902.1"/>
    <property type="molecule type" value="Genomic_DNA"/>
</dbReference>
<evidence type="ECO:0000313" key="2">
    <source>
        <dbReference type="EMBL" id="CAF1297902.1"/>
    </source>
</evidence>
<dbReference type="AlphaFoldDB" id="A0A815DG76"/>